<dbReference type="Pfam" id="PF14258">
    <property type="entry name" value="DUF4350"/>
    <property type="match status" value="1"/>
</dbReference>
<dbReference type="Proteomes" id="UP000244649">
    <property type="component" value="Unassembled WGS sequence"/>
</dbReference>
<sequence>MSAVATPAPRARTRGALGWIALIAGLALVSLIGGLFVYGGYAQRGILDPESAGPDGTRAVVRVLEQQGVTVSIARDRADAERALDAGDATLVVPDAPMLSDDGLRDLSGRARHVVLIDPRTRSLDVLLNGSSLGGFAPDVAVDAACEVPAAANAGRARIGSLFVPGDDVRACFGSDGGYGLITIARDGRTITAVDGLATLTNSTLPLDGNAALALGVLGQSERLVWYVPSPADADPGTAPPTLSDLTPPWVTPAIVLLLLSALVAAVWRGRRFGPLVTERLPVTVRATETTEGRARLYTASGDAGHALDELRRAARGRIGRLLGLAARTSPGDTADAVAERLGADRARVRGILVDDRPATDRDLVAAADRLRDLEASVRAAVRTEGTLR</sequence>
<evidence type="ECO:0000313" key="3">
    <source>
        <dbReference type="EMBL" id="PVE79793.1"/>
    </source>
</evidence>
<proteinExistence type="predicted"/>
<evidence type="ECO:0000313" key="4">
    <source>
        <dbReference type="Proteomes" id="UP000244649"/>
    </source>
</evidence>
<keyword evidence="1" id="KW-0812">Transmembrane</keyword>
<keyword evidence="1" id="KW-0472">Membrane</keyword>
<accession>A0A2T7WYU5</accession>
<organism evidence="3 4">
    <name type="scientific">Microbacterium testaceum</name>
    <name type="common">Aureobacterium testaceum</name>
    <name type="synonym">Brevibacterium testaceum</name>
    <dbReference type="NCBI Taxonomy" id="2033"/>
    <lineage>
        <taxon>Bacteria</taxon>
        <taxon>Bacillati</taxon>
        <taxon>Actinomycetota</taxon>
        <taxon>Actinomycetes</taxon>
        <taxon>Micrococcales</taxon>
        <taxon>Microbacteriaceae</taxon>
        <taxon>Microbacterium</taxon>
    </lineage>
</organism>
<reference evidence="3 4" key="1">
    <citation type="submission" date="2018-04" db="EMBL/GenBank/DDBJ databases">
        <authorList>
            <person name="Go L.Y."/>
            <person name="Mitchell J.A."/>
        </authorList>
    </citation>
    <scope>NUCLEOTIDE SEQUENCE [LARGE SCALE GENOMIC DNA]</scope>
    <source>
        <strain evidence="3 4">TPD7010</strain>
    </source>
</reference>
<feature type="transmembrane region" description="Helical" evidence="1">
    <location>
        <begin position="16"/>
        <end position="41"/>
    </location>
</feature>
<evidence type="ECO:0000259" key="2">
    <source>
        <dbReference type="Pfam" id="PF14258"/>
    </source>
</evidence>
<dbReference type="AlphaFoldDB" id="A0A2T7WYU5"/>
<comment type="caution">
    <text evidence="3">The sequence shown here is derived from an EMBL/GenBank/DDBJ whole genome shotgun (WGS) entry which is preliminary data.</text>
</comment>
<protein>
    <submittedName>
        <fullName evidence="3">DUF4350 domain-containing protein</fullName>
    </submittedName>
</protein>
<evidence type="ECO:0000256" key="1">
    <source>
        <dbReference type="SAM" id="Phobius"/>
    </source>
</evidence>
<dbReference type="EMBL" id="QDFT01000001">
    <property type="protein sequence ID" value="PVE79793.1"/>
    <property type="molecule type" value="Genomic_DNA"/>
</dbReference>
<gene>
    <name evidence="3" type="ORF">DC432_00640</name>
</gene>
<keyword evidence="1" id="KW-1133">Transmembrane helix</keyword>
<dbReference type="InterPro" id="IPR025646">
    <property type="entry name" value="DUF4350"/>
</dbReference>
<name>A0A2T7WYU5_MICTE</name>
<feature type="domain" description="DUF4350" evidence="2">
    <location>
        <begin position="49"/>
        <end position="218"/>
    </location>
</feature>
<dbReference type="RefSeq" id="WP_116536239.1">
    <property type="nucleotide sequence ID" value="NZ_QDFT01000001.1"/>
</dbReference>
<feature type="transmembrane region" description="Helical" evidence="1">
    <location>
        <begin position="250"/>
        <end position="268"/>
    </location>
</feature>